<dbReference type="Proteomes" id="UP000006804">
    <property type="component" value="Chromosome"/>
</dbReference>
<dbReference type="KEGG" id="tta:Theth_0116"/>
<dbReference type="AlphaFoldDB" id="F7YUN5"/>
<evidence type="ECO:0000256" key="1">
    <source>
        <dbReference type="SAM" id="Coils"/>
    </source>
</evidence>
<dbReference type="HOGENOM" id="CLU_180786_0_0_0"/>
<keyword evidence="4" id="KW-1185">Reference proteome</keyword>
<dbReference type="RefSeq" id="WP_013931444.1">
    <property type="nucleotide sequence ID" value="NC_015707.1"/>
</dbReference>
<evidence type="ECO:0000313" key="3">
    <source>
        <dbReference type="EMBL" id="AEH50220.1"/>
    </source>
</evidence>
<keyword evidence="2" id="KW-0472">Membrane</keyword>
<organism evidence="3 4">
    <name type="scientific">Pseudothermotoga thermarum DSM 5069</name>
    <dbReference type="NCBI Taxonomy" id="688269"/>
    <lineage>
        <taxon>Bacteria</taxon>
        <taxon>Thermotogati</taxon>
        <taxon>Thermotogota</taxon>
        <taxon>Thermotogae</taxon>
        <taxon>Thermotogales</taxon>
        <taxon>Thermotogaceae</taxon>
        <taxon>Pseudothermotoga</taxon>
    </lineage>
</organism>
<keyword evidence="1" id="KW-0175">Coiled coil</keyword>
<proteinExistence type="predicted"/>
<feature type="coiled-coil region" evidence="1">
    <location>
        <begin position="50"/>
        <end position="84"/>
    </location>
</feature>
<gene>
    <name evidence="3" type="ORF">Theth_0116</name>
</gene>
<accession>F7YUN5</accession>
<keyword evidence="2" id="KW-1133">Transmembrane helix</keyword>
<evidence type="ECO:0000313" key="4">
    <source>
        <dbReference type="Proteomes" id="UP000006804"/>
    </source>
</evidence>
<dbReference type="STRING" id="688269.Theth_0116"/>
<sequence precursor="true">MALVKSQVKRSVKAGTRTLVLSLPKFMLLLLFVTVVLAMGIPTVKLVIESAKLAQENRVLESRINEMQLQLKQLEELQALLLSKHEIVRVKDGE</sequence>
<evidence type="ECO:0000256" key="2">
    <source>
        <dbReference type="SAM" id="Phobius"/>
    </source>
</evidence>
<dbReference type="PATRIC" id="fig|688269.3.peg.118"/>
<name>F7YUN5_9THEM</name>
<feature type="transmembrane region" description="Helical" evidence="2">
    <location>
        <begin position="26"/>
        <end position="48"/>
    </location>
</feature>
<keyword evidence="2" id="KW-0812">Transmembrane</keyword>
<dbReference type="EMBL" id="CP002351">
    <property type="protein sequence ID" value="AEH50220.1"/>
    <property type="molecule type" value="Genomic_DNA"/>
</dbReference>
<protein>
    <submittedName>
        <fullName evidence="3">Uncharacterized protein</fullName>
    </submittedName>
</protein>
<reference evidence="3 4" key="1">
    <citation type="submission" date="2010-11" db="EMBL/GenBank/DDBJ databases">
        <title>The complete genome of Thermotoga thermarum DSM 5069.</title>
        <authorList>
            <consortium name="US DOE Joint Genome Institute (JGI-PGF)"/>
            <person name="Lucas S."/>
            <person name="Copeland A."/>
            <person name="Lapidus A."/>
            <person name="Bruce D."/>
            <person name="Goodwin L."/>
            <person name="Pitluck S."/>
            <person name="Kyrpides N."/>
            <person name="Mavromatis K."/>
            <person name="Ivanova N."/>
            <person name="Zeytun A."/>
            <person name="Brettin T."/>
            <person name="Detter J.C."/>
            <person name="Tapia R."/>
            <person name="Han C."/>
            <person name="Land M."/>
            <person name="Hauser L."/>
            <person name="Markowitz V."/>
            <person name="Cheng J.-F."/>
            <person name="Hugenholtz P."/>
            <person name="Woyke T."/>
            <person name="Wu D."/>
            <person name="Spring S."/>
            <person name="Schroeder M."/>
            <person name="Brambilla E."/>
            <person name="Klenk H.-P."/>
            <person name="Eisen J.A."/>
        </authorList>
    </citation>
    <scope>NUCLEOTIDE SEQUENCE [LARGE SCALE GENOMIC DNA]</scope>
    <source>
        <strain evidence="3 4">DSM 5069</strain>
    </source>
</reference>